<protein>
    <recommendedName>
        <fullName evidence="2">DUF6590 domain-containing protein</fullName>
    </recommendedName>
</protein>
<feature type="compositionally biased region" description="Polar residues" evidence="1">
    <location>
        <begin position="61"/>
        <end position="74"/>
    </location>
</feature>
<organism evidence="3 4">
    <name type="scientific">Madurella fahalii</name>
    <dbReference type="NCBI Taxonomy" id="1157608"/>
    <lineage>
        <taxon>Eukaryota</taxon>
        <taxon>Fungi</taxon>
        <taxon>Dikarya</taxon>
        <taxon>Ascomycota</taxon>
        <taxon>Pezizomycotina</taxon>
        <taxon>Sordariomycetes</taxon>
        <taxon>Sordariomycetidae</taxon>
        <taxon>Sordariales</taxon>
        <taxon>Sordariales incertae sedis</taxon>
        <taxon>Madurella</taxon>
    </lineage>
</organism>
<feature type="compositionally biased region" description="Acidic residues" evidence="1">
    <location>
        <begin position="306"/>
        <end position="316"/>
    </location>
</feature>
<dbReference type="PANTHER" id="PTHR35391:SF5">
    <property type="entry name" value="DUF6590 DOMAIN-CONTAINING PROTEIN"/>
    <property type="match status" value="1"/>
</dbReference>
<dbReference type="InterPro" id="IPR011067">
    <property type="entry name" value="Plasmid_toxin/cell-grow_inhib"/>
</dbReference>
<accession>A0ABQ0GAT0</accession>
<feature type="compositionally biased region" description="Basic and acidic residues" evidence="1">
    <location>
        <begin position="119"/>
        <end position="141"/>
    </location>
</feature>
<dbReference type="InterPro" id="IPR046497">
    <property type="entry name" value="DUF6590"/>
</dbReference>
<feature type="domain" description="DUF6590" evidence="2">
    <location>
        <begin position="429"/>
        <end position="577"/>
    </location>
</feature>
<dbReference type="Proteomes" id="UP001628179">
    <property type="component" value="Unassembled WGS sequence"/>
</dbReference>
<comment type="caution">
    <text evidence="3">The sequence shown here is derived from an EMBL/GenBank/DDBJ whole genome shotgun (WGS) entry which is preliminary data.</text>
</comment>
<dbReference type="PANTHER" id="PTHR35391">
    <property type="entry name" value="C2H2-TYPE DOMAIN-CONTAINING PROTEIN-RELATED"/>
    <property type="match status" value="1"/>
</dbReference>
<sequence>MDHSRQERWSEWSEWSGDPAQDGYWRTGQDDQGNVDYGYLGPNTAEQSSPRGGDVEDIADTFSNINLSGQGTHYTQEEDYTHRAEDQTGATFPSSAVYQPTPSTGSSAAYGAPPKGKGKAKDPHVKPKQRAYREMPRDKAPSSRKHRPKPARGHPDAKPENSAADQAHHDPFYRKPGAASGPEYTSAPAPDHSPLDHERYMGQAYGCGFSENPSDNHLYDNQGTNYPPASGHTYIDSDTYPGQAYGASSHGSAYEPGVTESPSDNHHYDNQGSSARHNVDEEFEERDQYAHHFRTRGRQSRLSEFTPDDQSTEEQGSEYTSTAFASSEDPLSPTEDSGQLEAAVSQSDPYLTGAPTGPYHPGNPSSISAAHGYSYTPYEIGSGRQTPKASARAVAEVTEEYQPLDNVSARLGSTRDLEMHDGYAVAHSSMFRPGEVFKILWCEPLGAGPPRSEIITNWVGMQVNGKQFYQGFRRFIVVANDEGHCTCVPILTYEHKACTKKGVKPAKHGIVYQVGKKPRMVEGEPKLGFYPVRVELYEKSEKLDKESRVNYAKLTTVEHNFRVFFIGRIVREDFDQIVSPAVEECWFRKRRHH</sequence>
<dbReference type="GeneID" id="98175825"/>
<feature type="compositionally biased region" description="Basic and acidic residues" evidence="1">
    <location>
        <begin position="75"/>
        <end position="86"/>
    </location>
</feature>
<dbReference type="Gene3D" id="2.30.30.110">
    <property type="match status" value="1"/>
</dbReference>
<keyword evidence="4" id="KW-1185">Reference proteome</keyword>
<reference evidence="3 4" key="1">
    <citation type="submission" date="2024-09" db="EMBL/GenBank/DDBJ databases">
        <title>Itraconazole resistance in Madurella fahalii resulting from another homologue of gene encoding cytochrome P450 14-alpha sterol demethylase (CYP51).</title>
        <authorList>
            <person name="Yoshioka I."/>
            <person name="Fahal A.H."/>
            <person name="Kaneko S."/>
            <person name="Yaguchi T."/>
        </authorList>
    </citation>
    <scope>NUCLEOTIDE SEQUENCE [LARGE SCALE GENOMIC DNA]</scope>
    <source>
        <strain evidence="3 4">IFM 68171</strain>
    </source>
</reference>
<evidence type="ECO:0000259" key="2">
    <source>
        <dbReference type="Pfam" id="PF20233"/>
    </source>
</evidence>
<proteinExistence type="predicted"/>
<dbReference type="EMBL" id="BAAFSV010000002">
    <property type="protein sequence ID" value="GAB1314872.1"/>
    <property type="molecule type" value="Genomic_DNA"/>
</dbReference>
<feature type="compositionally biased region" description="Polar residues" evidence="1">
    <location>
        <begin position="88"/>
        <end position="107"/>
    </location>
</feature>
<evidence type="ECO:0000313" key="3">
    <source>
        <dbReference type="EMBL" id="GAB1314872.1"/>
    </source>
</evidence>
<name>A0ABQ0GAT0_9PEZI</name>
<feature type="compositionally biased region" description="Basic and acidic residues" evidence="1">
    <location>
        <begin position="1"/>
        <end position="11"/>
    </location>
</feature>
<evidence type="ECO:0000256" key="1">
    <source>
        <dbReference type="SAM" id="MobiDB-lite"/>
    </source>
</evidence>
<dbReference type="Pfam" id="PF20233">
    <property type="entry name" value="DUF6590"/>
    <property type="match status" value="1"/>
</dbReference>
<gene>
    <name evidence="3" type="ORF">MFIFM68171_05082</name>
</gene>
<feature type="region of interest" description="Disordered" evidence="1">
    <location>
        <begin position="1"/>
        <end position="365"/>
    </location>
</feature>
<evidence type="ECO:0000313" key="4">
    <source>
        <dbReference type="Proteomes" id="UP001628179"/>
    </source>
</evidence>
<feature type="compositionally biased region" description="Basic residues" evidence="1">
    <location>
        <begin position="142"/>
        <end position="152"/>
    </location>
</feature>
<dbReference type="RefSeq" id="XP_070916603.1">
    <property type="nucleotide sequence ID" value="XM_071060502.1"/>
</dbReference>
<feature type="compositionally biased region" description="Polar residues" evidence="1">
    <location>
        <begin position="211"/>
        <end position="227"/>
    </location>
</feature>